<accession>A0AAE0B8M0</accession>
<evidence type="ECO:0000313" key="4">
    <source>
        <dbReference type="Proteomes" id="UP001281410"/>
    </source>
</evidence>
<feature type="signal peptide" evidence="1">
    <location>
        <begin position="1"/>
        <end position="22"/>
    </location>
</feature>
<dbReference type="AlphaFoldDB" id="A0AAE0B8M0"/>
<evidence type="ECO:0000259" key="2">
    <source>
        <dbReference type="Pfam" id="PF03372"/>
    </source>
</evidence>
<evidence type="ECO:0000256" key="1">
    <source>
        <dbReference type="SAM" id="SignalP"/>
    </source>
</evidence>
<protein>
    <recommendedName>
        <fullName evidence="2">Endonuclease/exonuclease/phosphatase domain-containing protein</fullName>
    </recommendedName>
</protein>
<dbReference type="PANTHER" id="PTHR31635:SF196">
    <property type="entry name" value="REVERSE TRANSCRIPTASE DOMAIN-CONTAINING PROTEIN-RELATED"/>
    <property type="match status" value="1"/>
</dbReference>
<organism evidence="3 4">
    <name type="scientific">Dipteronia sinensis</name>
    <dbReference type="NCBI Taxonomy" id="43782"/>
    <lineage>
        <taxon>Eukaryota</taxon>
        <taxon>Viridiplantae</taxon>
        <taxon>Streptophyta</taxon>
        <taxon>Embryophyta</taxon>
        <taxon>Tracheophyta</taxon>
        <taxon>Spermatophyta</taxon>
        <taxon>Magnoliopsida</taxon>
        <taxon>eudicotyledons</taxon>
        <taxon>Gunneridae</taxon>
        <taxon>Pentapetalae</taxon>
        <taxon>rosids</taxon>
        <taxon>malvids</taxon>
        <taxon>Sapindales</taxon>
        <taxon>Sapindaceae</taxon>
        <taxon>Hippocastanoideae</taxon>
        <taxon>Acereae</taxon>
        <taxon>Dipteronia</taxon>
    </lineage>
</organism>
<dbReference type="InterPro" id="IPR036691">
    <property type="entry name" value="Endo/exonu/phosph_ase_sf"/>
</dbReference>
<proteinExistence type="predicted"/>
<gene>
    <name evidence="3" type="ORF">Dsin_003722</name>
</gene>
<feature type="chain" id="PRO_5041941717" description="Endonuclease/exonuclease/phosphatase domain-containing protein" evidence="1">
    <location>
        <begin position="23"/>
        <end position="728"/>
    </location>
</feature>
<dbReference type="SUPFAM" id="SSF56219">
    <property type="entry name" value="DNase I-like"/>
    <property type="match status" value="1"/>
</dbReference>
<feature type="domain" description="Endonuclease/exonuclease/phosphatase" evidence="2">
    <location>
        <begin position="64"/>
        <end position="210"/>
    </location>
</feature>
<dbReference type="Proteomes" id="UP001281410">
    <property type="component" value="Unassembled WGS sequence"/>
</dbReference>
<dbReference type="PANTHER" id="PTHR31635">
    <property type="entry name" value="REVERSE TRANSCRIPTASE DOMAIN-CONTAINING PROTEIN-RELATED"/>
    <property type="match status" value="1"/>
</dbReference>
<dbReference type="EMBL" id="JANJYJ010000001">
    <property type="protein sequence ID" value="KAK3231841.1"/>
    <property type="molecule type" value="Genomic_DNA"/>
</dbReference>
<dbReference type="GO" id="GO:0003824">
    <property type="term" value="F:catalytic activity"/>
    <property type="evidence" value="ECO:0007669"/>
    <property type="project" value="InterPro"/>
</dbReference>
<dbReference type="Gene3D" id="3.60.10.10">
    <property type="entry name" value="Endonuclease/exonuclease/phosphatase"/>
    <property type="match status" value="1"/>
</dbReference>
<comment type="caution">
    <text evidence="3">The sequence shown here is derived from an EMBL/GenBank/DDBJ whole genome shotgun (WGS) entry which is preliminary data.</text>
</comment>
<keyword evidence="4" id="KW-1185">Reference proteome</keyword>
<dbReference type="Pfam" id="PF03372">
    <property type="entry name" value="Exo_endo_phos"/>
    <property type="match status" value="1"/>
</dbReference>
<name>A0AAE0B8M0_9ROSI</name>
<dbReference type="InterPro" id="IPR005135">
    <property type="entry name" value="Endo/exonuclease/phosphatase"/>
</dbReference>
<keyword evidence="1" id="KW-0732">Signal</keyword>
<sequence length="728" mass="82807">MKSGTWLVGLKVSVFLWSVSRGMYEASAARKRGELFPKSKVRAVDYQLVNALGGRILAKGMIVDADGSSGGLITLWKEEVFTAKACVNNDRCSIIFGELVVINKEIVICNVYAPNSDDGRVELWDYIVANQRKFSVPWIVGGDFNVVPDVAEKLGRPPIMNHLRNFRKFIEEAKLINLPMLGFPFTWTNPREVASWARLDRFLVSPEIILWFLEILQRNLSKSVSNHSADHKEVMVSAMDVWKKKRVAGSKGRGLAMKLKAVKSVFKKWQKEVKSDDFSLQKMEARLESIEVKAKVSWWNSILRDDRRKVLADIWSTLLKEERNWRQKARVKWILEGDRNSRTFCELLRRLEGIEFAQITTESRKFLEEEFSIKEVKEALDGCDGNKAPSLDGFNMNFIKKRWKDNEEDYMSFLKEFYENGSDVSNLNHTFITLIPKVVNPSSISDYGPISLVNSLYEVLAKILSNWLRKVMDEVIGEAQMTFVKNRQIIDNFVVANEALWRHVVCDKYSVESLSLVWDWNGGYTASQFIKSVGSLIKTNVTTIGIISDCLSVVVGNGKRASFWSDLKVAGISLAEAFPRIHVLAVKKGGEVGEFGRWNGEAWQWNVETRRHVLGWEEGVWLNFINDVDKFKMRSSMPDSLIWSLTPSGQFSVSSFQREMEVRQANVQCSVENALLWCGVVPHKVGCVDNNKKQSKTTIIRWCHPPEDVLKFNVYGSSRGNPGLAGIG</sequence>
<reference evidence="3" key="1">
    <citation type="journal article" date="2023" name="Plant J.">
        <title>Genome sequences and population genomics provide insights into the demographic history, inbreeding, and mutation load of two 'living fossil' tree species of Dipteronia.</title>
        <authorList>
            <person name="Feng Y."/>
            <person name="Comes H.P."/>
            <person name="Chen J."/>
            <person name="Zhu S."/>
            <person name="Lu R."/>
            <person name="Zhang X."/>
            <person name="Li P."/>
            <person name="Qiu J."/>
            <person name="Olsen K.M."/>
            <person name="Qiu Y."/>
        </authorList>
    </citation>
    <scope>NUCLEOTIDE SEQUENCE</scope>
    <source>
        <strain evidence="3">NBL</strain>
    </source>
</reference>
<evidence type="ECO:0000313" key="3">
    <source>
        <dbReference type="EMBL" id="KAK3231841.1"/>
    </source>
</evidence>